<dbReference type="GO" id="GO:0005952">
    <property type="term" value="C:cAMP-dependent protein kinase complex"/>
    <property type="evidence" value="ECO:0007669"/>
    <property type="project" value="InterPro"/>
</dbReference>
<feature type="compositionally biased region" description="Low complexity" evidence="6">
    <location>
        <begin position="860"/>
        <end position="873"/>
    </location>
</feature>
<dbReference type="InterPro" id="IPR018488">
    <property type="entry name" value="cNMP-bd_CS"/>
</dbReference>
<name>A0A8C3BQS7_CAIMO</name>
<organism evidence="9 10">
    <name type="scientific">Cairina moschata</name>
    <name type="common">Muscovy duck</name>
    <dbReference type="NCBI Taxonomy" id="8855"/>
    <lineage>
        <taxon>Eukaryota</taxon>
        <taxon>Metazoa</taxon>
        <taxon>Chordata</taxon>
        <taxon>Craniata</taxon>
        <taxon>Vertebrata</taxon>
        <taxon>Euteleostomi</taxon>
        <taxon>Archelosauria</taxon>
        <taxon>Archosauria</taxon>
        <taxon>Dinosauria</taxon>
        <taxon>Saurischia</taxon>
        <taxon>Theropoda</taxon>
        <taxon>Coelurosauria</taxon>
        <taxon>Aves</taxon>
        <taxon>Neognathae</taxon>
        <taxon>Galloanserae</taxon>
        <taxon>Anseriformes</taxon>
        <taxon>Anatidae</taxon>
        <taxon>Anatinae</taxon>
        <taxon>Cairina</taxon>
    </lineage>
</organism>
<keyword evidence="2" id="KW-0116">cAMP-binding</keyword>
<feature type="domain" description="Cyclic nucleotide-binding" evidence="7">
    <location>
        <begin position="709"/>
        <end position="754"/>
    </location>
</feature>
<dbReference type="PROSITE" id="PS00888">
    <property type="entry name" value="CNMP_BINDING_1"/>
    <property type="match status" value="1"/>
</dbReference>
<keyword evidence="5" id="KW-0114">cAMP</keyword>
<feature type="compositionally biased region" description="Low complexity" evidence="6">
    <location>
        <begin position="477"/>
        <end position="489"/>
    </location>
</feature>
<dbReference type="InterPro" id="IPR002048">
    <property type="entry name" value="EF_hand_dom"/>
</dbReference>
<feature type="compositionally biased region" description="Low complexity" evidence="6">
    <location>
        <begin position="97"/>
        <end position="109"/>
    </location>
</feature>
<sequence>MSCPPSGVRRDSLRGGSVRHGSAQYRPVQPSMSQYGPVQPGTARNGPAQPGMSRNSPARPRRGLTCGSGRPGRTAAGRGARSAGGPRGTRPWGGTGPAAPGSAAAGRPRAAGRRPARGAAGTAGGGQGGVRGVPPPPPPPRPAPRPPSAPPPSRARAAPRRRPPAAAGSGRRHRAAPPPTSRPARTAAPPTATAPPTRPRPPRLNPQHGPALWPRPYPPRPRPGPGVCSAGGHLCAGHRRGQRLTPALPAREGPGGAGRRRGPGRGGLLEAEPGAGGAARGGGGRARSCGGLRGVRGVRPVPAACAAPCGCRRPRCVPGPGGCHAPVPPPPRPARCLCPGRTMGTPRAAPLLPLLLLLPAACAAPRDGGHRSEAPPATRPDPGPDPLSPEPPALQLLRSAVRSLGQPEQDAEDMTREQALLYLFALYDHDRSGRLDGLELLQLLGAVLAQGGMGQPSPEAVAVLVDRALERQDRSGDGLLDPPELLLPGGEKGPPGEPLVGAEARQRCRMERQLRELRLQEERDFLQRVAWGAGTARALPDTEPPLGRPHRRGTAIVPEPLASDALLQLPSSPLSQRDLSLIAEAMGRSDFLRRLGEGCPEALAQSFVPVQHGPGDTVLAEGDEGNAMYIVAEGQLSVTQRGRQLRTLGPGDVFGELAILYHCKRTATVQALSPVRLWAIDRQRYRAITTSSAKQRRAKVLDSLRTVHWLQDLSDSHLSKLLDAMEECSFAPGHVIIREGDEGESFYIILKGQVGAVPRGRAVPPIPLSLAPRPLAGAGEPAGGRAREAAACAGCWRALRGALAAGEHPPDSVMPGAGTRHLHHGGQGGLPGDHPLLPQARLRRKRGCNRGAGPSGPQAGLGVPEPAAAVPGSAAGGPGGRALRGGAEAGAARRPGHRWLRQGRAGAVPRAALRAEADPQGLGGAHAAAGARAHGAAGAGPEPLPLHRGVFWHLPGQAARLPAAGVLPGRRAVDQAARGVRGRGARAWGGQGCAVQCRDVLCCAMPCWLVWCRALPCRAMPCSAMPCSAVPCRAVPCRAVPHCAVPSTEPCPAGATLRSRWPCSAPPAWWRAWSTCTATASSTAT</sequence>
<protein>
    <recommendedName>
        <fullName evidence="11">Cyclic nucleotide-binding domain-containing protein</fullName>
    </recommendedName>
</protein>
<dbReference type="InterPro" id="IPR018490">
    <property type="entry name" value="cNMP-bd_dom_sf"/>
</dbReference>
<dbReference type="PANTHER" id="PTHR11635">
    <property type="entry name" value="CAMP-DEPENDENT PROTEIN KINASE REGULATORY CHAIN"/>
    <property type="match status" value="1"/>
</dbReference>
<feature type="region of interest" description="Disordered" evidence="6">
    <location>
        <begin position="473"/>
        <end position="498"/>
    </location>
</feature>
<evidence type="ECO:0000259" key="8">
    <source>
        <dbReference type="PROSITE" id="PS50222"/>
    </source>
</evidence>
<dbReference type="PROSITE" id="PS50222">
    <property type="entry name" value="EF_HAND_2"/>
    <property type="match status" value="1"/>
</dbReference>
<dbReference type="SUPFAM" id="SSF47473">
    <property type="entry name" value="EF-hand"/>
    <property type="match status" value="1"/>
</dbReference>
<feature type="compositionally biased region" description="Pro residues" evidence="6">
    <location>
        <begin position="213"/>
        <end position="224"/>
    </location>
</feature>
<dbReference type="GO" id="GO:0030552">
    <property type="term" value="F:cAMP binding"/>
    <property type="evidence" value="ECO:0007669"/>
    <property type="project" value="UniProtKB-KW"/>
</dbReference>
<dbReference type="GO" id="GO:0004862">
    <property type="term" value="F:cAMP-dependent protein kinase inhibitor activity"/>
    <property type="evidence" value="ECO:0007669"/>
    <property type="project" value="TreeGrafter"/>
</dbReference>
<dbReference type="Proteomes" id="UP000694556">
    <property type="component" value="Chromosome 3"/>
</dbReference>
<dbReference type="SMART" id="SM00100">
    <property type="entry name" value="cNMP"/>
    <property type="match status" value="2"/>
</dbReference>
<dbReference type="InterPro" id="IPR050503">
    <property type="entry name" value="cAMP-dep_PK_reg_su-like"/>
</dbReference>
<feature type="compositionally biased region" description="Gly residues" evidence="6">
    <location>
        <begin position="274"/>
        <end position="285"/>
    </location>
</feature>
<evidence type="ECO:0000256" key="2">
    <source>
        <dbReference type="ARBA" id="ARBA00022566"/>
    </source>
</evidence>
<dbReference type="PROSITE" id="PS00018">
    <property type="entry name" value="EF_HAND_1"/>
    <property type="match status" value="2"/>
</dbReference>
<dbReference type="Ensembl" id="ENSCMMT00000009609.1">
    <property type="protein sequence ID" value="ENSCMMP00000008717.1"/>
    <property type="gene ID" value="ENSCMMG00000005552.1"/>
</dbReference>
<feature type="compositionally biased region" description="Pro residues" evidence="6">
    <location>
        <begin position="192"/>
        <end position="204"/>
    </location>
</feature>
<evidence type="ECO:0008006" key="11">
    <source>
        <dbReference type="Google" id="ProtNLM"/>
    </source>
</evidence>
<dbReference type="SUPFAM" id="SSF51206">
    <property type="entry name" value="cAMP-binding domain-like"/>
    <property type="match status" value="2"/>
</dbReference>
<dbReference type="GO" id="GO:0005829">
    <property type="term" value="C:cytosol"/>
    <property type="evidence" value="ECO:0007669"/>
    <property type="project" value="TreeGrafter"/>
</dbReference>
<keyword evidence="4" id="KW-0106">Calcium</keyword>
<evidence type="ECO:0000313" key="10">
    <source>
        <dbReference type="Proteomes" id="UP000694556"/>
    </source>
</evidence>
<dbReference type="PANTHER" id="PTHR11635:SF152">
    <property type="entry name" value="CAMP-DEPENDENT PROTEIN KINASE TYPE I REGULATORY SUBUNIT-RELATED"/>
    <property type="match status" value="1"/>
</dbReference>
<feature type="region of interest" description="Disordered" evidence="6">
    <location>
        <begin position="365"/>
        <end position="392"/>
    </location>
</feature>
<feature type="domain" description="Cyclic nucleotide-binding" evidence="7">
    <location>
        <begin position="591"/>
        <end position="706"/>
    </location>
</feature>
<feature type="region of interest" description="Disordered" evidence="6">
    <location>
        <begin position="1"/>
        <end position="286"/>
    </location>
</feature>
<feature type="region of interest" description="Disordered" evidence="6">
    <location>
        <begin position="806"/>
        <end position="895"/>
    </location>
</feature>
<reference evidence="9" key="3">
    <citation type="submission" date="2025-09" db="UniProtKB">
        <authorList>
            <consortium name="Ensembl"/>
        </authorList>
    </citation>
    <scope>IDENTIFICATION</scope>
</reference>
<feature type="compositionally biased region" description="Gly residues" evidence="6">
    <location>
        <begin position="85"/>
        <end position="96"/>
    </location>
</feature>
<dbReference type="InterPro" id="IPR018247">
    <property type="entry name" value="EF_Hand_1_Ca_BS"/>
</dbReference>
<dbReference type="Gene3D" id="2.60.120.10">
    <property type="entry name" value="Jelly Rolls"/>
    <property type="match status" value="2"/>
</dbReference>
<evidence type="ECO:0000256" key="3">
    <source>
        <dbReference type="ARBA" id="ARBA00022723"/>
    </source>
</evidence>
<feature type="domain" description="EF-hand" evidence="8">
    <location>
        <begin position="415"/>
        <end position="450"/>
    </location>
</feature>
<dbReference type="InterPro" id="IPR011992">
    <property type="entry name" value="EF-hand-dom_pair"/>
</dbReference>
<feature type="compositionally biased region" description="Low complexity" evidence="6">
    <location>
        <begin position="67"/>
        <end position="84"/>
    </location>
</feature>
<feature type="compositionally biased region" description="Pro residues" evidence="6">
    <location>
        <begin position="133"/>
        <end position="153"/>
    </location>
</feature>
<comment type="similarity">
    <text evidence="1">Belongs to the cAMP-dependent kinase regulatory chain family.</text>
</comment>
<feature type="compositionally biased region" description="Low complexity" evidence="6">
    <location>
        <begin position="182"/>
        <end position="191"/>
    </location>
</feature>
<feature type="compositionally biased region" description="Gly residues" evidence="6">
    <location>
        <begin position="121"/>
        <end position="131"/>
    </location>
</feature>
<feature type="compositionally biased region" description="Gly residues" evidence="6">
    <location>
        <begin position="874"/>
        <end position="883"/>
    </location>
</feature>
<evidence type="ECO:0000313" key="9">
    <source>
        <dbReference type="Ensembl" id="ENSCMMP00000008717.1"/>
    </source>
</evidence>
<dbReference type="Pfam" id="PF00027">
    <property type="entry name" value="cNMP_binding"/>
    <property type="match status" value="1"/>
</dbReference>
<evidence type="ECO:0000256" key="5">
    <source>
        <dbReference type="ARBA" id="ARBA00023149"/>
    </source>
</evidence>
<evidence type="ECO:0000256" key="6">
    <source>
        <dbReference type="SAM" id="MobiDB-lite"/>
    </source>
</evidence>
<dbReference type="PROSITE" id="PS50042">
    <property type="entry name" value="CNMP_BINDING_3"/>
    <property type="match status" value="2"/>
</dbReference>
<proteinExistence type="inferred from homology"/>
<evidence type="ECO:0000259" key="7">
    <source>
        <dbReference type="PROSITE" id="PS50042"/>
    </source>
</evidence>
<dbReference type="InterPro" id="IPR014710">
    <property type="entry name" value="RmlC-like_jellyroll"/>
</dbReference>
<reference evidence="9" key="2">
    <citation type="submission" date="2025-08" db="UniProtKB">
        <authorList>
            <consortium name="Ensembl"/>
        </authorList>
    </citation>
    <scope>IDENTIFICATION</scope>
</reference>
<feature type="compositionally biased region" description="Low complexity" evidence="6">
    <location>
        <begin position="884"/>
        <end position="893"/>
    </location>
</feature>
<keyword evidence="2" id="KW-0547">Nucleotide-binding</keyword>
<reference evidence="9" key="1">
    <citation type="submission" date="2018-09" db="EMBL/GenBank/DDBJ databases">
        <title>Common duck and Muscovy duck high density SNP chip.</title>
        <authorList>
            <person name="Vignal A."/>
            <person name="Thebault N."/>
            <person name="Warren W.C."/>
        </authorList>
    </citation>
    <scope>NUCLEOTIDE SEQUENCE [LARGE SCALE GENOMIC DNA]</scope>
</reference>
<dbReference type="GO" id="GO:0034236">
    <property type="term" value="F:protein kinase A catalytic subunit binding"/>
    <property type="evidence" value="ECO:0007669"/>
    <property type="project" value="TreeGrafter"/>
</dbReference>
<dbReference type="AlphaFoldDB" id="A0A8C3BQS7"/>
<dbReference type="GO" id="GO:0005509">
    <property type="term" value="F:calcium ion binding"/>
    <property type="evidence" value="ECO:0007669"/>
    <property type="project" value="InterPro"/>
</dbReference>
<dbReference type="CDD" id="cd00038">
    <property type="entry name" value="CAP_ED"/>
    <property type="match status" value="2"/>
</dbReference>
<accession>A0A8C3BQS7</accession>
<feature type="compositionally biased region" description="Pro residues" evidence="6">
    <location>
        <begin position="377"/>
        <end position="392"/>
    </location>
</feature>
<dbReference type="PROSITE" id="PS00889">
    <property type="entry name" value="CNMP_BINDING_2"/>
    <property type="match status" value="1"/>
</dbReference>
<dbReference type="InterPro" id="IPR000595">
    <property type="entry name" value="cNMP-bd_dom"/>
</dbReference>
<evidence type="ECO:0000256" key="1">
    <source>
        <dbReference type="ARBA" id="ARBA00005753"/>
    </source>
</evidence>
<dbReference type="PRINTS" id="PR01217">
    <property type="entry name" value="PRICHEXTENSN"/>
</dbReference>
<evidence type="ECO:0000256" key="4">
    <source>
        <dbReference type="ARBA" id="ARBA00022837"/>
    </source>
</evidence>
<dbReference type="Gene3D" id="1.10.238.10">
    <property type="entry name" value="EF-hand"/>
    <property type="match status" value="1"/>
</dbReference>
<keyword evidence="10" id="KW-1185">Reference proteome</keyword>
<keyword evidence="3" id="KW-0479">Metal-binding</keyword>